<dbReference type="SUPFAM" id="SSF47473">
    <property type="entry name" value="EF-hand"/>
    <property type="match status" value="1"/>
</dbReference>
<feature type="region of interest" description="Disordered" evidence="2">
    <location>
        <begin position="116"/>
        <end position="138"/>
    </location>
</feature>
<dbReference type="SMART" id="SM00054">
    <property type="entry name" value="EFh"/>
    <property type="match status" value="2"/>
</dbReference>
<evidence type="ECO:0000259" key="3">
    <source>
        <dbReference type="PROSITE" id="PS50222"/>
    </source>
</evidence>
<feature type="domain" description="EF-hand" evidence="3">
    <location>
        <begin position="264"/>
        <end position="297"/>
    </location>
</feature>
<evidence type="ECO:0000256" key="2">
    <source>
        <dbReference type="SAM" id="MobiDB-lite"/>
    </source>
</evidence>
<feature type="domain" description="EF-hand" evidence="3">
    <location>
        <begin position="224"/>
        <end position="259"/>
    </location>
</feature>
<evidence type="ECO:0000256" key="1">
    <source>
        <dbReference type="ARBA" id="ARBA00022837"/>
    </source>
</evidence>
<protein>
    <recommendedName>
        <fullName evidence="3">EF-hand domain-containing protein</fullName>
    </recommendedName>
</protein>
<gene>
    <name evidence="4" type="ORF">HAKA00212_LOCUS11606</name>
</gene>
<feature type="compositionally biased region" description="Acidic residues" evidence="2">
    <location>
        <begin position="126"/>
        <end position="135"/>
    </location>
</feature>
<organism evidence="4">
    <name type="scientific">Heterosigma akashiwo</name>
    <name type="common">Chromophytic alga</name>
    <name type="synonym">Heterosigma carterae</name>
    <dbReference type="NCBI Taxonomy" id="2829"/>
    <lineage>
        <taxon>Eukaryota</taxon>
        <taxon>Sar</taxon>
        <taxon>Stramenopiles</taxon>
        <taxon>Ochrophyta</taxon>
        <taxon>Raphidophyceae</taxon>
        <taxon>Chattonellales</taxon>
        <taxon>Chattonellaceae</taxon>
        <taxon>Heterosigma</taxon>
    </lineage>
</organism>
<dbReference type="CDD" id="cd00051">
    <property type="entry name" value="EFh"/>
    <property type="match status" value="1"/>
</dbReference>
<proteinExistence type="predicted"/>
<dbReference type="InterPro" id="IPR011992">
    <property type="entry name" value="EF-hand-dom_pair"/>
</dbReference>
<dbReference type="GO" id="GO:0005509">
    <property type="term" value="F:calcium ion binding"/>
    <property type="evidence" value="ECO:0007669"/>
    <property type="project" value="InterPro"/>
</dbReference>
<dbReference type="InterPro" id="IPR002048">
    <property type="entry name" value="EF_hand_dom"/>
</dbReference>
<dbReference type="Gene3D" id="1.10.238.10">
    <property type="entry name" value="EF-hand"/>
    <property type="match status" value="1"/>
</dbReference>
<dbReference type="AlphaFoldDB" id="A0A7S3XUW1"/>
<dbReference type="PROSITE" id="PS00018">
    <property type="entry name" value="EF_HAND_1"/>
    <property type="match status" value="1"/>
</dbReference>
<accession>A0A7S3XUW1</accession>
<evidence type="ECO:0000313" key="4">
    <source>
        <dbReference type="EMBL" id="CAE0632894.1"/>
    </source>
</evidence>
<dbReference type="InterPro" id="IPR018247">
    <property type="entry name" value="EF_Hand_1_Ca_BS"/>
</dbReference>
<dbReference type="PROSITE" id="PS50222">
    <property type="entry name" value="EF_HAND_2"/>
    <property type="match status" value="2"/>
</dbReference>
<reference evidence="4" key="1">
    <citation type="submission" date="2021-01" db="EMBL/GenBank/DDBJ databases">
        <authorList>
            <person name="Corre E."/>
            <person name="Pelletier E."/>
            <person name="Niang G."/>
            <person name="Scheremetjew M."/>
            <person name="Finn R."/>
            <person name="Kale V."/>
            <person name="Holt S."/>
            <person name="Cochrane G."/>
            <person name="Meng A."/>
            <person name="Brown T."/>
            <person name="Cohen L."/>
        </authorList>
    </citation>
    <scope>NUCLEOTIDE SEQUENCE</scope>
    <source>
        <strain evidence="4">CCMP3107</strain>
    </source>
</reference>
<dbReference type="Pfam" id="PF13499">
    <property type="entry name" value="EF-hand_7"/>
    <property type="match status" value="1"/>
</dbReference>
<keyword evidence="1" id="KW-0106">Calcium</keyword>
<sequence length="297" mass="33340">MGRRRAAAQRRWQRKIEGFLDLAEARGVVQEGDGLDGKVARQTHKKTYKLKQKIHRRAVGLVQLQAAGHEAKQKRQSRTERAGELMGRTHFGPHHKQELLAFYQAFRDAAAAARRSREASGLSQDSEAEEEEPGPEEERADLHALMHTPLVRGSRPLGKALKRLLMDPETRKKGATVPFGGALAACFPLLRCKERRELFQLLELLHPRRGRAEKKEEVAAVPPEKLAEMRLLFDLYDEDKGGTVDLEEIKAALTGGGSPGEDAITEAELEKIMAQFDDDGNLELDFDEFVQAFKDVF</sequence>
<dbReference type="EMBL" id="HBIU01025132">
    <property type="protein sequence ID" value="CAE0632894.1"/>
    <property type="molecule type" value="Transcribed_RNA"/>
</dbReference>
<name>A0A7S3XUW1_HETAK</name>